<evidence type="ECO:0000313" key="1">
    <source>
        <dbReference type="EMBL" id="KPV44573.1"/>
    </source>
</evidence>
<keyword evidence="2" id="KW-1185">Reference proteome</keyword>
<protein>
    <submittedName>
        <fullName evidence="1">Uncharacterized protein</fullName>
    </submittedName>
</protein>
<dbReference type="RefSeq" id="WP_054968287.1">
    <property type="nucleotide sequence ID" value="NZ_LJCO01000030.1"/>
</dbReference>
<dbReference type="Proteomes" id="UP000050482">
    <property type="component" value="Unassembled WGS sequence"/>
</dbReference>
<dbReference type="EMBL" id="LJCO01000030">
    <property type="protein sequence ID" value="KPV44573.1"/>
    <property type="molecule type" value="Genomic_DNA"/>
</dbReference>
<proteinExistence type="predicted"/>
<dbReference type="PATRIC" id="fig|471514.4.peg.4199"/>
<organism evidence="1 2">
    <name type="scientific">Alicyclobacillus ferrooxydans</name>
    <dbReference type="NCBI Taxonomy" id="471514"/>
    <lineage>
        <taxon>Bacteria</taxon>
        <taxon>Bacillati</taxon>
        <taxon>Bacillota</taxon>
        <taxon>Bacilli</taxon>
        <taxon>Bacillales</taxon>
        <taxon>Alicyclobacillaceae</taxon>
        <taxon>Alicyclobacillus</taxon>
    </lineage>
</organism>
<sequence length="102" mass="11749">MNQVNEVLQEVLELWKRMKTSEMDDAADDADRFQMMFYAFVDHVADFVRTLPKKPADADEARLDPNFAPLFNALPEPLQIPFETELDAILAEAARDFDNTEQ</sequence>
<dbReference type="OrthoDB" id="2382111at2"/>
<name>A0A0N8PPK4_9BACL</name>
<evidence type="ECO:0000313" key="2">
    <source>
        <dbReference type="Proteomes" id="UP000050482"/>
    </source>
</evidence>
<dbReference type="STRING" id="471514.AN477_06120"/>
<dbReference type="AlphaFoldDB" id="A0A0N8PPK4"/>
<gene>
    <name evidence="1" type="ORF">AN477_06120</name>
</gene>
<accession>A0A0N8PPK4</accession>
<reference evidence="1 2" key="1">
    <citation type="submission" date="2015-09" db="EMBL/GenBank/DDBJ databases">
        <title>Draft genome sequence of Alicyclobacillus ferrooxydans DSM 22381.</title>
        <authorList>
            <person name="Hemp J."/>
        </authorList>
    </citation>
    <scope>NUCLEOTIDE SEQUENCE [LARGE SCALE GENOMIC DNA]</scope>
    <source>
        <strain evidence="1 2">TC-34</strain>
    </source>
</reference>
<comment type="caution">
    <text evidence="1">The sequence shown here is derived from an EMBL/GenBank/DDBJ whole genome shotgun (WGS) entry which is preliminary data.</text>
</comment>